<gene>
    <name evidence="14" type="primary">sdhC</name>
    <name evidence="14" type="ORF">DEM34_01370</name>
</gene>
<evidence type="ECO:0000313" key="14">
    <source>
        <dbReference type="EMBL" id="PWG65421.1"/>
    </source>
</evidence>
<proteinExistence type="inferred from homology"/>
<evidence type="ECO:0000256" key="4">
    <source>
        <dbReference type="ARBA" id="ARBA00020076"/>
    </source>
</evidence>
<accession>A0A2U2N8B9</accession>
<evidence type="ECO:0000256" key="12">
    <source>
        <dbReference type="PIRSR" id="PIRSR000178-1"/>
    </source>
</evidence>
<feature type="transmembrane region" description="Helical" evidence="13">
    <location>
        <begin position="21"/>
        <end position="42"/>
    </location>
</feature>
<feature type="transmembrane region" description="Helical" evidence="13">
    <location>
        <begin position="62"/>
        <end position="86"/>
    </location>
</feature>
<evidence type="ECO:0000256" key="3">
    <source>
        <dbReference type="ARBA" id="ARBA00007244"/>
    </source>
</evidence>
<evidence type="ECO:0000256" key="6">
    <source>
        <dbReference type="ARBA" id="ARBA00022692"/>
    </source>
</evidence>
<feature type="binding site" description="axial binding residue" evidence="12">
    <location>
        <position position="77"/>
    </location>
    <ligand>
        <name>heme</name>
        <dbReference type="ChEBI" id="CHEBI:30413"/>
        <note>ligand shared with second transmembrane subunit</note>
    </ligand>
    <ligandPart>
        <name>Fe</name>
        <dbReference type="ChEBI" id="CHEBI:18248"/>
    </ligandPart>
</feature>
<name>A0A2U2N8B9_9GAMM</name>
<keyword evidence="9 12" id="KW-0408">Iron</keyword>
<evidence type="ECO:0000256" key="5">
    <source>
        <dbReference type="ARBA" id="ARBA00022617"/>
    </source>
</evidence>
<dbReference type="Gene3D" id="1.20.1300.10">
    <property type="entry name" value="Fumarate reductase/succinate dehydrogenase, transmembrane subunit"/>
    <property type="match status" value="1"/>
</dbReference>
<comment type="caution">
    <text evidence="14">The sequence shown here is derived from an EMBL/GenBank/DDBJ whole genome shotgun (WGS) entry which is preliminary data.</text>
</comment>
<dbReference type="InterPro" id="IPR000701">
    <property type="entry name" value="SuccDH_FuR_B_TM-su"/>
</dbReference>
<dbReference type="InterPro" id="IPR014314">
    <property type="entry name" value="Succ_DH_cytb556"/>
</dbReference>
<comment type="subcellular location">
    <subcellularLocation>
        <location evidence="2">Membrane</location>
    </subcellularLocation>
</comment>
<comment type="subunit">
    <text evidence="11">Part of an enzyme complex containing four subunits: a flavoprotein, an iron-sulfur protein, plus two membrane-anchoring proteins, SdhC and SdhD. The complex can form homotrimers.</text>
</comment>
<keyword evidence="10 13" id="KW-0472">Membrane</keyword>
<dbReference type="AlphaFoldDB" id="A0A2U2N8B9"/>
<evidence type="ECO:0000313" key="15">
    <source>
        <dbReference type="Proteomes" id="UP000245474"/>
    </source>
</evidence>
<organism evidence="14 15">
    <name type="scientific">Sediminicurvatus halobius</name>
    <dbReference type="NCBI Taxonomy" id="2182432"/>
    <lineage>
        <taxon>Bacteria</taxon>
        <taxon>Pseudomonadati</taxon>
        <taxon>Pseudomonadota</taxon>
        <taxon>Gammaproteobacteria</taxon>
        <taxon>Chromatiales</taxon>
        <taxon>Ectothiorhodospiraceae</taxon>
        <taxon>Sediminicurvatus</taxon>
    </lineage>
</organism>
<dbReference type="PANTHER" id="PTHR41910">
    <property type="entry name" value="SUCCINATE DEHYDROGENASE 2 MEMBRANE SUBUNIT SDHC"/>
    <property type="match status" value="1"/>
</dbReference>
<dbReference type="GO" id="GO:0016020">
    <property type="term" value="C:membrane"/>
    <property type="evidence" value="ECO:0007669"/>
    <property type="project" value="UniProtKB-SubCell"/>
</dbReference>
<comment type="similarity">
    <text evidence="3">Belongs to the cytochrome b560 family.</text>
</comment>
<dbReference type="EMBL" id="QFFI01000002">
    <property type="protein sequence ID" value="PWG65421.1"/>
    <property type="molecule type" value="Genomic_DNA"/>
</dbReference>
<dbReference type="OrthoDB" id="8964564at2"/>
<keyword evidence="5 12" id="KW-0349">Heme</keyword>
<evidence type="ECO:0000256" key="2">
    <source>
        <dbReference type="ARBA" id="ARBA00004370"/>
    </source>
</evidence>
<dbReference type="GO" id="GO:0046872">
    <property type="term" value="F:metal ion binding"/>
    <property type="evidence" value="ECO:0007669"/>
    <property type="project" value="UniProtKB-KW"/>
</dbReference>
<evidence type="ECO:0000256" key="13">
    <source>
        <dbReference type="SAM" id="Phobius"/>
    </source>
</evidence>
<dbReference type="SUPFAM" id="SSF81343">
    <property type="entry name" value="Fumarate reductase respiratory complex transmembrane subunits"/>
    <property type="match status" value="1"/>
</dbReference>
<evidence type="ECO:0000256" key="1">
    <source>
        <dbReference type="ARBA" id="ARBA00004050"/>
    </source>
</evidence>
<dbReference type="RefSeq" id="WP_109675487.1">
    <property type="nucleotide sequence ID" value="NZ_CP086615.1"/>
</dbReference>
<dbReference type="GO" id="GO:0006099">
    <property type="term" value="P:tricarboxylic acid cycle"/>
    <property type="evidence" value="ECO:0007669"/>
    <property type="project" value="InterPro"/>
</dbReference>
<evidence type="ECO:0000256" key="9">
    <source>
        <dbReference type="ARBA" id="ARBA00023004"/>
    </source>
</evidence>
<keyword evidence="8 13" id="KW-1133">Transmembrane helix</keyword>
<dbReference type="InterPro" id="IPR034804">
    <property type="entry name" value="SQR/QFR_C/D"/>
</dbReference>
<dbReference type="GO" id="GO:0009055">
    <property type="term" value="F:electron transfer activity"/>
    <property type="evidence" value="ECO:0007669"/>
    <property type="project" value="InterPro"/>
</dbReference>
<sequence>MSAGRAARVAARSHPAYIAFVLHRVSGVALTLFLPLHFWALSQALNGAEALDGFLAWADRPLLKFAETGLVLMLSLHLAGGLRLLALELLAWREWQKSLAAVGAGASLAVTLVFALRLV</sequence>
<comment type="function">
    <text evidence="1">Membrane-anchoring subunit of succinate dehydrogenase (SDH).</text>
</comment>
<evidence type="ECO:0000256" key="8">
    <source>
        <dbReference type="ARBA" id="ARBA00022989"/>
    </source>
</evidence>
<evidence type="ECO:0000256" key="7">
    <source>
        <dbReference type="ARBA" id="ARBA00022723"/>
    </source>
</evidence>
<feature type="transmembrane region" description="Helical" evidence="13">
    <location>
        <begin position="98"/>
        <end position="118"/>
    </location>
</feature>
<keyword evidence="7 12" id="KW-0479">Metal-binding</keyword>
<evidence type="ECO:0000256" key="11">
    <source>
        <dbReference type="ARBA" id="ARBA00025912"/>
    </source>
</evidence>
<dbReference type="NCBIfam" id="TIGR02970">
    <property type="entry name" value="succ_dehyd_cytB"/>
    <property type="match status" value="1"/>
</dbReference>
<dbReference type="InterPro" id="IPR039023">
    <property type="entry name" value="SdhC_prok"/>
</dbReference>
<dbReference type="PIRSF" id="PIRSF000178">
    <property type="entry name" value="SDH_cyt_b560"/>
    <property type="match status" value="1"/>
</dbReference>
<reference evidence="14 15" key="1">
    <citation type="submission" date="2018-05" db="EMBL/GenBank/DDBJ databases">
        <title>Spiribacter halobius sp. nov., a moderately halophilic bacterium isolated from marine solar saltern.</title>
        <authorList>
            <person name="Zheng W.-S."/>
            <person name="Lu D.-C."/>
            <person name="Du Z.-J."/>
        </authorList>
    </citation>
    <scope>NUCLEOTIDE SEQUENCE [LARGE SCALE GENOMIC DNA]</scope>
    <source>
        <strain evidence="14 15">E85</strain>
    </source>
</reference>
<dbReference type="Proteomes" id="UP000245474">
    <property type="component" value="Unassembled WGS sequence"/>
</dbReference>
<protein>
    <recommendedName>
        <fullName evidence="4">Succinate dehydrogenase cytochrome b556 subunit</fullName>
    </recommendedName>
</protein>
<dbReference type="Pfam" id="PF01127">
    <property type="entry name" value="Sdh_cyt"/>
    <property type="match status" value="1"/>
</dbReference>
<evidence type="ECO:0000256" key="10">
    <source>
        <dbReference type="ARBA" id="ARBA00023136"/>
    </source>
</evidence>
<keyword evidence="15" id="KW-1185">Reference proteome</keyword>
<keyword evidence="6 13" id="KW-0812">Transmembrane</keyword>
<comment type="cofactor">
    <cofactor evidence="12">
        <name>heme</name>
        <dbReference type="ChEBI" id="CHEBI:30413"/>
    </cofactor>
    <text evidence="12">The heme is bound between the two transmembrane subunits.</text>
</comment>
<dbReference type="PANTHER" id="PTHR41910:SF1">
    <property type="entry name" value="SUCCINATE DEHYDROGENASE HYDROPHOBIC MEMBRANE ANCHOR SUBUNIT"/>
    <property type="match status" value="1"/>
</dbReference>